<evidence type="ECO:0008006" key="4">
    <source>
        <dbReference type="Google" id="ProtNLM"/>
    </source>
</evidence>
<dbReference type="Proteomes" id="UP000535415">
    <property type="component" value="Unassembled WGS sequence"/>
</dbReference>
<evidence type="ECO:0000313" key="3">
    <source>
        <dbReference type="Proteomes" id="UP000535415"/>
    </source>
</evidence>
<sequence>MSDMTERKPTPQFSQPVGQITTMLIVLGLVGAGFYVGRAPLLAIYWSNPVLNGAIFAVFVIGVVLCFRQVVQLMYSVQWIEGFAAERAGHHLTTAPSLLAPLATLLRSRGARSQLSSSSGRSILESVGQRIDEVREITRYIGNTLIFLGLLGTFYGLATTVPALVETIRSLSPEEGQSGADIFSRLQAGLESQLGGMGTAFSSSLLGLAGSLIVGLLELFATQGQNRFYQELEEWLSTITRLSVSANDDGDTTGSGALAGFIDNLAEQMETMSVMFAQSDTNRTKVDERLEKLTIAVETLAFGREAENDQSALLLRIAEGQERLIGSLEAGGVDGLDAESRMRLRSIDVQLLRILEEMSAGRQETMADIRSDIAGLSRTIKGTRGRPAAE</sequence>
<proteinExistence type="predicted"/>
<feature type="transmembrane region" description="Helical" evidence="1">
    <location>
        <begin position="20"/>
        <end position="37"/>
    </location>
</feature>
<reference evidence="2 3" key="1">
    <citation type="submission" date="2020-08" db="EMBL/GenBank/DDBJ databases">
        <title>Genomic Encyclopedia of Type Strains, Phase IV (KMG-IV): sequencing the most valuable type-strain genomes for metagenomic binning, comparative biology and taxonomic classification.</title>
        <authorList>
            <person name="Goeker M."/>
        </authorList>
    </citation>
    <scope>NUCLEOTIDE SEQUENCE [LARGE SCALE GENOMIC DNA]</scope>
    <source>
        <strain evidence="2 3">DSM 101064</strain>
    </source>
</reference>
<name>A0A7W9F0E6_9RHOB</name>
<protein>
    <recommendedName>
        <fullName evidence="4">Biopolymer transporter ExbB</fullName>
    </recommendedName>
</protein>
<feature type="transmembrane region" description="Helical" evidence="1">
    <location>
        <begin position="43"/>
        <end position="67"/>
    </location>
</feature>
<feature type="transmembrane region" description="Helical" evidence="1">
    <location>
        <begin position="200"/>
        <end position="221"/>
    </location>
</feature>
<keyword evidence="1" id="KW-0472">Membrane</keyword>
<accession>A0A7W9F0E6</accession>
<feature type="transmembrane region" description="Helical" evidence="1">
    <location>
        <begin position="145"/>
        <end position="165"/>
    </location>
</feature>
<organism evidence="2 3">
    <name type="scientific">Yoonia ponticola</name>
    <dbReference type="NCBI Taxonomy" id="1524255"/>
    <lineage>
        <taxon>Bacteria</taxon>
        <taxon>Pseudomonadati</taxon>
        <taxon>Pseudomonadota</taxon>
        <taxon>Alphaproteobacteria</taxon>
        <taxon>Rhodobacterales</taxon>
        <taxon>Paracoccaceae</taxon>
        <taxon>Yoonia</taxon>
    </lineage>
</organism>
<keyword evidence="3" id="KW-1185">Reference proteome</keyword>
<dbReference type="EMBL" id="JACIJM010000008">
    <property type="protein sequence ID" value="MBB5723145.1"/>
    <property type="molecule type" value="Genomic_DNA"/>
</dbReference>
<gene>
    <name evidence="2" type="ORF">FHS72_002782</name>
</gene>
<evidence type="ECO:0000313" key="2">
    <source>
        <dbReference type="EMBL" id="MBB5723145.1"/>
    </source>
</evidence>
<evidence type="ECO:0000256" key="1">
    <source>
        <dbReference type="SAM" id="Phobius"/>
    </source>
</evidence>
<dbReference type="AlphaFoldDB" id="A0A7W9F0E6"/>
<comment type="caution">
    <text evidence="2">The sequence shown here is derived from an EMBL/GenBank/DDBJ whole genome shotgun (WGS) entry which is preliminary data.</text>
</comment>
<keyword evidence="1" id="KW-1133">Transmembrane helix</keyword>
<keyword evidence="1" id="KW-0812">Transmembrane</keyword>